<name>A0A3Q0JIK1_DIACI</name>
<comment type="subcellular location">
    <subcellularLocation>
        <location evidence="1 7">Nucleus</location>
    </subcellularLocation>
</comment>
<dbReference type="GO" id="GO:0005675">
    <property type="term" value="C:transcription factor TFIIH holo complex"/>
    <property type="evidence" value="ECO:0007669"/>
    <property type="project" value="UniProtKB-UniRule"/>
</dbReference>
<dbReference type="GeneID" id="108254015"/>
<keyword evidence="5 7" id="KW-0234">DNA repair</keyword>
<evidence type="ECO:0000256" key="6">
    <source>
        <dbReference type="ARBA" id="ARBA00023242"/>
    </source>
</evidence>
<dbReference type="PANTHER" id="PTHR12831:SF0">
    <property type="entry name" value="GENERAL TRANSCRIPTION FACTOR IIH SUBUNIT 3"/>
    <property type="match status" value="1"/>
</dbReference>
<keyword evidence="7" id="KW-0863">Zinc-finger</keyword>
<dbReference type="AlphaFoldDB" id="A0A3Q0JIK1"/>
<keyword evidence="8" id="KW-1185">Reference proteome</keyword>
<dbReference type="GO" id="GO:0006355">
    <property type="term" value="P:regulation of DNA-templated transcription"/>
    <property type="evidence" value="ECO:0007669"/>
    <property type="project" value="InterPro"/>
</dbReference>
<gene>
    <name evidence="9" type="primary">LOC108254015</name>
</gene>
<dbReference type="STRING" id="121845.A0A3Q0JIK1"/>
<dbReference type="RefSeq" id="XP_026688241.1">
    <property type="nucleotide sequence ID" value="XM_026832440.1"/>
</dbReference>
<keyword evidence="7" id="KW-0805">Transcription regulation</keyword>
<reference evidence="9" key="1">
    <citation type="submission" date="2025-08" db="UniProtKB">
        <authorList>
            <consortium name="RefSeq"/>
        </authorList>
    </citation>
    <scope>IDENTIFICATION</scope>
</reference>
<evidence type="ECO:0000256" key="4">
    <source>
        <dbReference type="ARBA" id="ARBA00022833"/>
    </source>
</evidence>
<evidence type="ECO:0000256" key="5">
    <source>
        <dbReference type="ARBA" id="ARBA00023204"/>
    </source>
</evidence>
<keyword evidence="6 7" id="KW-0539">Nucleus</keyword>
<dbReference type="GO" id="GO:0006289">
    <property type="term" value="P:nucleotide-excision repair"/>
    <property type="evidence" value="ECO:0007669"/>
    <property type="project" value="UniProtKB-UniRule"/>
</dbReference>
<evidence type="ECO:0000256" key="3">
    <source>
        <dbReference type="ARBA" id="ARBA00022763"/>
    </source>
</evidence>
<keyword evidence="4 7" id="KW-0862">Zinc</keyword>
<comment type="similarity">
    <text evidence="7">Belongs to the TFB4 family.</text>
</comment>
<proteinExistence type="inferred from homology"/>
<evidence type="ECO:0000256" key="7">
    <source>
        <dbReference type="RuleBase" id="RU368090"/>
    </source>
</evidence>
<evidence type="ECO:0000256" key="2">
    <source>
        <dbReference type="ARBA" id="ARBA00022723"/>
    </source>
</evidence>
<dbReference type="GO" id="GO:0008270">
    <property type="term" value="F:zinc ion binding"/>
    <property type="evidence" value="ECO:0007669"/>
    <property type="project" value="UniProtKB-KW"/>
</dbReference>
<evidence type="ECO:0000313" key="8">
    <source>
        <dbReference type="Proteomes" id="UP000079169"/>
    </source>
</evidence>
<accession>A0A3Q0JIK1</accession>
<organism evidence="8 9">
    <name type="scientific">Diaphorina citri</name>
    <name type="common">Asian citrus psyllid</name>
    <dbReference type="NCBI Taxonomy" id="121845"/>
    <lineage>
        <taxon>Eukaryota</taxon>
        <taxon>Metazoa</taxon>
        <taxon>Ecdysozoa</taxon>
        <taxon>Arthropoda</taxon>
        <taxon>Hexapoda</taxon>
        <taxon>Insecta</taxon>
        <taxon>Pterygota</taxon>
        <taxon>Neoptera</taxon>
        <taxon>Paraneoptera</taxon>
        <taxon>Hemiptera</taxon>
        <taxon>Sternorrhyncha</taxon>
        <taxon>Psylloidea</taxon>
        <taxon>Psyllidae</taxon>
        <taxon>Diaphorininae</taxon>
        <taxon>Diaphorina</taxon>
    </lineage>
</organism>
<dbReference type="Pfam" id="PF03850">
    <property type="entry name" value="Tfb4"/>
    <property type="match status" value="1"/>
</dbReference>
<evidence type="ECO:0000256" key="1">
    <source>
        <dbReference type="ARBA" id="ARBA00004123"/>
    </source>
</evidence>
<comment type="function">
    <text evidence="7">Component of the general transcription and DNA repair factor IIH (TFIIH) core complex, which is involved in general and transcription-coupled nucleotide excision repair (NER) of damaged DNA and, when complexed to CAK, in RNA transcription by RNA polymerase II. In NER, TFIIH acts by opening DNA around the lesion to allow the excision of the damaged oligonucleotide and its replacement by a new DNA fragment. In transcription, TFIIH has an essential role in transcription initiation. When the pre-initiation complex (PIC) has been established, TFIIH is required for promoter opening and promoter escape. Phosphorylation of the C-terminal tail (CTD) of the largest subunit of RNA polymerase II by the kinase module CAK controls the initiation of transcription.</text>
</comment>
<keyword evidence="2 7" id="KW-0479">Metal-binding</keyword>
<comment type="subunit">
    <text evidence="7">Part of a TFIID-containing RNA polymerase II pre-initiation complex that is composed of TBP and at least GTF2A1, GTF2A2, GTF2E1, GTF2E2, GTF2F1, GTF2H2, GTF2H3, GTF2H4, GTF2H5, GTF2B, TCEA1, ERCC2, ERCC3, TAF1, TAF2, TAF3, TAF4, TAF5, TAF6, TAF7, TAF8, TAF9, TAF10, TAF11, TAF12 and TAF13. Component of the 7-subunit TFIIH core complex composed of XPB/ERCC3, XPD/ERCC2, GTF2H1, GTF2H2, GTF2H3, GTF2H4 and GTF2H5, which is active in NER. The core complex associates with the 3-subunit CDK-activating kinase (CAK) module composed of CCNH/cyclin H, CDK7 and MNAT1 to form the 10-subunit holoenzyme (holo-TFIIH) active in transcription. Interacts with RARA; the interaction requires prior phosphorylation of RARA on 'Ser-369' which then enhances interaction of RARA with CDK7.</text>
</comment>
<dbReference type="InterPro" id="IPR004600">
    <property type="entry name" value="TFIIH_Tfb4/GTF2H3"/>
</dbReference>
<dbReference type="PaxDb" id="121845-A0A3Q0JIK1"/>
<dbReference type="PANTHER" id="PTHR12831">
    <property type="entry name" value="TRANSCRIPTION INITIATION FACTOR IIH TFIIH , POLYPEPTIDE 3-RELATED"/>
    <property type="match status" value="1"/>
</dbReference>
<dbReference type="KEGG" id="dci:108254015"/>
<sequence length="78" mass="8955">WVFLPDPTVRKKLVVKWNCRTVPICFCHHELIDIGFVCSVCLAIYCKLSPICTTCEVVFKLKAPMKAVKVKKKKMIKS</sequence>
<evidence type="ECO:0000313" key="9">
    <source>
        <dbReference type="RefSeq" id="XP_026688241.1"/>
    </source>
</evidence>
<protein>
    <recommendedName>
        <fullName evidence="7">General transcription factor IIH subunit 3</fullName>
    </recommendedName>
    <alternativeName>
        <fullName evidence="7">General transcription factor IIH polypeptide 3</fullName>
    </alternativeName>
</protein>
<keyword evidence="7" id="KW-0804">Transcription</keyword>
<keyword evidence="3 7" id="KW-0227">DNA damage</keyword>
<dbReference type="Proteomes" id="UP000079169">
    <property type="component" value="Unplaced"/>
</dbReference>
<feature type="non-terminal residue" evidence="9">
    <location>
        <position position="1"/>
    </location>
</feature>
<dbReference type="GO" id="GO:0000439">
    <property type="term" value="C:transcription factor TFIIH core complex"/>
    <property type="evidence" value="ECO:0007669"/>
    <property type="project" value="UniProtKB-UniRule"/>
</dbReference>